<dbReference type="PROSITE" id="PS00913">
    <property type="entry name" value="ADH_IRON_1"/>
    <property type="match status" value="1"/>
</dbReference>
<dbReference type="OrthoDB" id="9778433at2"/>
<dbReference type="InterPro" id="IPR001670">
    <property type="entry name" value="ADH_Fe/GldA"/>
</dbReference>
<keyword evidence="8" id="KW-1185">Reference proteome</keyword>
<keyword evidence="3 7" id="KW-0560">Oxidoreductase</keyword>
<dbReference type="EMBL" id="LKAQ01000004">
    <property type="protein sequence ID" value="OIQ48998.1"/>
    <property type="molecule type" value="Genomic_DNA"/>
</dbReference>
<dbReference type="GO" id="GO:0046872">
    <property type="term" value="F:metal ion binding"/>
    <property type="evidence" value="ECO:0007669"/>
    <property type="project" value="InterPro"/>
</dbReference>
<dbReference type="Proteomes" id="UP000181901">
    <property type="component" value="Unassembled WGS sequence"/>
</dbReference>
<dbReference type="AlphaFoldDB" id="A0A1J5MQW7"/>
<comment type="similarity">
    <text evidence="2">Belongs to the iron-containing alcohol dehydrogenase family.</text>
</comment>
<dbReference type="Pfam" id="PF00465">
    <property type="entry name" value="Fe-ADH"/>
    <property type="match status" value="1"/>
</dbReference>
<accession>A0A1J5MQW7</accession>
<evidence type="ECO:0000259" key="5">
    <source>
        <dbReference type="Pfam" id="PF00465"/>
    </source>
</evidence>
<comment type="caution">
    <text evidence="7">The sequence shown here is derived from an EMBL/GenBank/DDBJ whole genome shotgun (WGS) entry which is preliminary data.</text>
</comment>
<dbReference type="RefSeq" id="WP_071544556.1">
    <property type="nucleotide sequence ID" value="NZ_LKAQ01000004.1"/>
</dbReference>
<dbReference type="InterPro" id="IPR039697">
    <property type="entry name" value="Alcohol_dehydrogenase_Fe"/>
</dbReference>
<evidence type="ECO:0000256" key="1">
    <source>
        <dbReference type="ARBA" id="ARBA00001962"/>
    </source>
</evidence>
<keyword evidence="4" id="KW-0520">NAD</keyword>
<comment type="cofactor">
    <cofactor evidence="1">
        <name>Fe cation</name>
        <dbReference type="ChEBI" id="CHEBI:24875"/>
    </cofactor>
</comment>
<dbReference type="PANTHER" id="PTHR11496:SF102">
    <property type="entry name" value="ALCOHOL DEHYDROGENASE 4"/>
    <property type="match status" value="1"/>
</dbReference>
<dbReference type="SUPFAM" id="SSF56796">
    <property type="entry name" value="Dehydroquinate synthase-like"/>
    <property type="match status" value="1"/>
</dbReference>
<dbReference type="Gene3D" id="1.20.1090.10">
    <property type="entry name" value="Dehydroquinate synthase-like - alpha domain"/>
    <property type="match status" value="1"/>
</dbReference>
<dbReference type="GO" id="GO:0004022">
    <property type="term" value="F:alcohol dehydrogenase (NAD+) activity"/>
    <property type="evidence" value="ECO:0007669"/>
    <property type="project" value="UniProtKB-EC"/>
</dbReference>
<gene>
    <name evidence="7" type="primary">gbsB</name>
    <name evidence="7" type="ORF">BerOc1_00917</name>
</gene>
<dbReference type="Gene3D" id="3.40.50.1970">
    <property type="match status" value="1"/>
</dbReference>
<dbReference type="Pfam" id="PF25137">
    <property type="entry name" value="ADH_Fe_C"/>
    <property type="match status" value="1"/>
</dbReference>
<evidence type="ECO:0000313" key="8">
    <source>
        <dbReference type="Proteomes" id="UP000181901"/>
    </source>
</evidence>
<feature type="domain" description="Fe-containing alcohol dehydrogenase-like C-terminal" evidence="6">
    <location>
        <begin position="186"/>
        <end position="384"/>
    </location>
</feature>
<dbReference type="PANTHER" id="PTHR11496">
    <property type="entry name" value="ALCOHOL DEHYDROGENASE"/>
    <property type="match status" value="1"/>
</dbReference>
<evidence type="ECO:0000256" key="2">
    <source>
        <dbReference type="ARBA" id="ARBA00007358"/>
    </source>
</evidence>
<dbReference type="EC" id="1.1.1.1" evidence="7"/>
<evidence type="ECO:0000313" key="7">
    <source>
        <dbReference type="EMBL" id="OIQ48998.1"/>
    </source>
</evidence>
<sequence length="384" mass="39937">MQFTFATASKILFATGAARRIPELAGTLGSRPCLVTGGHPERAQWLIDGLTKTLREPLVIPVSGEPDTEVASAAAKAAREAGCDVVIGLGGGSVMDTAKVVAALITNTDDIYEYLEVVGKGKPLTQRPVPLITVPTTSGTGSEVTANGVLLSREHGVKVSLRSTDMIADLAVIDPQLAASMPPKVTAATGMDALTQLMEAFVTHKSTPMTDALCREGLMRAATALPLAFEDGSDMSAREDMALAALLSGICLANAKLGAVHGFAAPIGGKSHAPHGAVCAALLPHVMEANLRALRERDPDSPSLHAYREVAVMLTADVACDAEDGAAWVRELCEGLSIPPLGELGVEKADFDLLADQAARASSMQGNPVELTRDELIGILEAAY</sequence>
<reference evidence="7 8" key="1">
    <citation type="submission" date="2015-09" db="EMBL/GenBank/DDBJ databases">
        <title>Genome of Desulfovibrio dechloracetivorans BerOc1, a mercury methylating strain isolated from highly hydrocarbons and metals contaminated coastal sediments.</title>
        <authorList>
            <person name="Goni Urriza M."/>
            <person name="Gassie C."/>
            <person name="Bouchez O."/>
            <person name="Klopp C."/>
            <person name="Ranchou-Peyruse A."/>
            <person name="Remy G."/>
        </authorList>
    </citation>
    <scope>NUCLEOTIDE SEQUENCE [LARGE SCALE GENOMIC DNA]</scope>
    <source>
        <strain evidence="7 8">BerOc1</strain>
    </source>
</reference>
<protein>
    <submittedName>
        <fullName evidence="7">Alcohol dehydrogenase</fullName>
        <ecNumber evidence="7">1.1.1.1</ecNumber>
    </submittedName>
</protein>
<dbReference type="InterPro" id="IPR056798">
    <property type="entry name" value="ADH_Fe_C"/>
</dbReference>
<dbReference type="FunFam" id="3.40.50.1970:FF:000003">
    <property type="entry name" value="Alcohol dehydrogenase, iron-containing"/>
    <property type="match status" value="1"/>
</dbReference>
<feature type="domain" description="Alcohol dehydrogenase iron-type/glycerol dehydrogenase GldA" evidence="5">
    <location>
        <begin position="9"/>
        <end position="175"/>
    </location>
</feature>
<proteinExistence type="inferred from homology"/>
<evidence type="ECO:0000256" key="4">
    <source>
        <dbReference type="ARBA" id="ARBA00023027"/>
    </source>
</evidence>
<name>A0A1J5MQW7_9BACT</name>
<organism evidence="7 8">
    <name type="scientific">Pseudodesulfovibrio hydrargyri</name>
    <dbReference type="NCBI Taxonomy" id="2125990"/>
    <lineage>
        <taxon>Bacteria</taxon>
        <taxon>Pseudomonadati</taxon>
        <taxon>Thermodesulfobacteriota</taxon>
        <taxon>Desulfovibrionia</taxon>
        <taxon>Desulfovibrionales</taxon>
        <taxon>Desulfovibrionaceae</taxon>
    </lineage>
</organism>
<dbReference type="InterPro" id="IPR018211">
    <property type="entry name" value="ADH_Fe_CS"/>
</dbReference>
<dbReference type="CDD" id="cd08183">
    <property type="entry name" value="Fe-ADH-like"/>
    <property type="match status" value="1"/>
</dbReference>
<evidence type="ECO:0000256" key="3">
    <source>
        <dbReference type="ARBA" id="ARBA00023002"/>
    </source>
</evidence>
<evidence type="ECO:0000259" key="6">
    <source>
        <dbReference type="Pfam" id="PF25137"/>
    </source>
</evidence>